<dbReference type="Proteomes" id="UP000030786">
    <property type="component" value="Chromosome"/>
</dbReference>
<dbReference type="KEGG" id="cbat:M666_03215"/>
<dbReference type="AlphaFoldDB" id="A0AAU8RAC3"/>
<dbReference type="GeneID" id="78059741"/>
<organism evidence="1 2">
    <name type="scientific">Cellulophaga baltica 18</name>
    <dbReference type="NCBI Taxonomy" id="1348584"/>
    <lineage>
        <taxon>Bacteria</taxon>
        <taxon>Pseudomonadati</taxon>
        <taxon>Bacteroidota</taxon>
        <taxon>Flavobacteriia</taxon>
        <taxon>Flavobacteriales</taxon>
        <taxon>Flavobacteriaceae</taxon>
        <taxon>Cellulophaga</taxon>
    </lineage>
</organism>
<dbReference type="RefSeq" id="WP_029445055.1">
    <property type="nucleotide sequence ID" value="NZ_CP009976.1"/>
</dbReference>
<sequence>MKQLVFATALAIGSLGTITATETTPIFHDGIMEGIFAQDFSEIKIEALPEEITAALAKNFPGATISQAFVNEEAEYKLIVTSETGEEMELYADAEGNWLDM</sequence>
<dbReference type="Gene3D" id="3.40.1420.30">
    <property type="match status" value="1"/>
</dbReference>
<dbReference type="SUPFAM" id="SSF160574">
    <property type="entry name" value="BT0923-like"/>
    <property type="match status" value="1"/>
</dbReference>
<accession>A0AAU8RAC3</accession>
<evidence type="ECO:0008006" key="3">
    <source>
        <dbReference type="Google" id="ProtNLM"/>
    </source>
</evidence>
<gene>
    <name evidence="1" type="ORF">M666_03215</name>
</gene>
<dbReference type="EMBL" id="CP009976">
    <property type="protein sequence ID" value="AIZ40671.1"/>
    <property type="molecule type" value="Genomic_DNA"/>
</dbReference>
<protein>
    <recommendedName>
        <fullName evidence="3">Beta-lactamase-inhibitor-like PepSY-like domain-containing protein</fullName>
    </recommendedName>
</protein>
<evidence type="ECO:0000313" key="1">
    <source>
        <dbReference type="EMBL" id="AIZ40671.1"/>
    </source>
</evidence>
<proteinExistence type="predicted"/>
<evidence type="ECO:0000313" key="2">
    <source>
        <dbReference type="Proteomes" id="UP000030786"/>
    </source>
</evidence>
<reference evidence="1 2" key="1">
    <citation type="journal article" date="2014" name="Environ. Microbiol.">
        <title>Contrasting genomic patterns and infection strategies of two co-existing Bacteroidetes podovirus genera.</title>
        <authorList>
            <person name="Holmfeldt K."/>
            <person name="Howard-Varona C."/>
            <person name="Solonenko N."/>
            <person name="Sullivan M.B."/>
        </authorList>
    </citation>
    <scope>NUCLEOTIDE SEQUENCE [LARGE SCALE GENOMIC DNA]</scope>
    <source>
        <strain evidence="1 2">18</strain>
    </source>
</reference>
<name>A0AAU8RAC3_9FLAO</name>